<dbReference type="AlphaFoldDB" id="A0A0K0GG04"/>
<accession>A0A0K0GG04</accession>
<dbReference type="EMBL" id="CP000967">
    <property type="protein sequence ID" value="ACD57012.1"/>
    <property type="molecule type" value="Genomic_DNA"/>
</dbReference>
<dbReference type="KEGG" id="xop:PXO_03862"/>
<protein>
    <submittedName>
        <fullName evidence="1">Lipoprotein, putative</fullName>
    </submittedName>
</protein>
<name>A0A0K0GG04_XANOP</name>
<keyword evidence="1" id="KW-0449">Lipoprotein</keyword>
<evidence type="ECO:0000313" key="2">
    <source>
        <dbReference type="Proteomes" id="UP000001740"/>
    </source>
</evidence>
<dbReference type="PROSITE" id="PS51257">
    <property type="entry name" value="PROKAR_LIPOPROTEIN"/>
    <property type="match status" value="1"/>
</dbReference>
<dbReference type="Proteomes" id="UP000001740">
    <property type="component" value="Chromosome"/>
</dbReference>
<organism evidence="1 2">
    <name type="scientific">Xanthomonas oryzae pv. oryzae (strain PXO99A)</name>
    <dbReference type="NCBI Taxonomy" id="360094"/>
    <lineage>
        <taxon>Bacteria</taxon>
        <taxon>Pseudomonadati</taxon>
        <taxon>Pseudomonadota</taxon>
        <taxon>Gammaproteobacteria</taxon>
        <taxon>Lysobacterales</taxon>
        <taxon>Lysobacteraceae</taxon>
        <taxon>Xanthomonas</taxon>
    </lineage>
</organism>
<proteinExistence type="predicted"/>
<evidence type="ECO:0000313" key="1">
    <source>
        <dbReference type="EMBL" id="ACD57012.1"/>
    </source>
</evidence>
<reference evidence="1 2" key="1">
    <citation type="journal article" date="2008" name="BMC Genomics">
        <title>Genome sequence and rapid evolution of the rice pathogen Xanthomonas oryzae pv. oryzae PXO99A.</title>
        <authorList>
            <person name="Salzberg S.L."/>
            <person name="Sommer D.D."/>
            <person name="Schatz M.C."/>
            <person name="Phillippy A.M."/>
            <person name="Rabinowicz P.D."/>
            <person name="Tsuge S."/>
            <person name="Furutani A."/>
            <person name="Ochiai H."/>
            <person name="Delcher A.L."/>
            <person name="Kelley D."/>
            <person name="Madupu R."/>
            <person name="Puiu D."/>
            <person name="Radune D."/>
            <person name="Shumway M."/>
            <person name="Trapnell C."/>
            <person name="Aparna G."/>
            <person name="Jha G."/>
            <person name="Pandey A."/>
            <person name="Patil P.B."/>
            <person name="Ishihara H."/>
            <person name="Meyer D.F."/>
            <person name="Szurek B."/>
            <person name="Verdier V."/>
            <person name="Koebnik R."/>
            <person name="Dow J.M."/>
            <person name="Ryan R.P."/>
            <person name="Hirata H."/>
            <person name="Tsuyumu S."/>
            <person name="Won Lee S."/>
            <person name="Seo Y.S."/>
            <person name="Sriariyanum M."/>
            <person name="Ronald P.C."/>
            <person name="Sonti R.V."/>
            <person name="Van Sluys M.A."/>
            <person name="Leach J.E."/>
            <person name="White F.F."/>
            <person name="Bogdanove A.J."/>
        </authorList>
    </citation>
    <scope>NUCLEOTIDE SEQUENCE [LARGE SCALE GENOMIC DNA]</scope>
    <source>
        <strain evidence="1 2">PXO99A</strain>
    </source>
</reference>
<gene>
    <name evidence="1" type="ordered locus">PXO_03862</name>
</gene>
<dbReference type="HOGENOM" id="CLU_3190693_0_0_6"/>
<sequence length="46" mass="4932">MRRVASSRLIGLATAAHQGGSACFLRCLLTCLRVMQLQQSPASAAW</sequence>